<reference evidence="1" key="1">
    <citation type="submission" date="2022-07" db="EMBL/GenBank/DDBJ databases">
        <title>Genome Sequence of Phlebia brevispora.</title>
        <authorList>
            <person name="Buettner E."/>
        </authorList>
    </citation>
    <scope>NUCLEOTIDE SEQUENCE</scope>
    <source>
        <strain evidence="1">MPL23</strain>
    </source>
</reference>
<accession>A0ACC1RQV9</accession>
<gene>
    <name evidence="1" type="ORF">NM688_g8919</name>
</gene>
<dbReference type="Proteomes" id="UP001148662">
    <property type="component" value="Unassembled WGS sequence"/>
</dbReference>
<name>A0ACC1RQV9_9APHY</name>
<keyword evidence="2" id="KW-1185">Reference proteome</keyword>
<dbReference type="EMBL" id="JANHOG010002562">
    <property type="protein sequence ID" value="KAJ3522141.1"/>
    <property type="molecule type" value="Genomic_DNA"/>
</dbReference>
<sequence length="302" mass="33822">MYFLTHVLLTYTLFQVAAAFKLPFHLPWVHAGLGEHEQRPMVLPPVELSNRIAVIGAGAGGSAAAFWISKAKERHGLDVEIDIFDSNPYIGGRSITVQPYDNPDLQPIELGGSIFIKANKNLWRATDEFGFNRSDFEDGESTMGIWDGAEFRLMTGFSKVGGWWDTLKVLWRYGWKAPTRTKSTVGSMIEHFVNIYTTGWGRTPYSNLTSLVERWNWTDITNKTTAEYFDEQGIDRKWTMEMVESATRVNYGQNADAIHAIEGMASLAAEAASQVIGGNWQLFDQFVKRSGASVYLNTTVSA</sequence>
<comment type="caution">
    <text evidence="1">The sequence shown here is derived from an EMBL/GenBank/DDBJ whole genome shotgun (WGS) entry which is preliminary data.</text>
</comment>
<evidence type="ECO:0000313" key="1">
    <source>
        <dbReference type="EMBL" id="KAJ3522141.1"/>
    </source>
</evidence>
<proteinExistence type="predicted"/>
<protein>
    <submittedName>
        <fullName evidence="1">Uncharacterized protein</fullName>
    </submittedName>
</protein>
<organism evidence="1 2">
    <name type="scientific">Phlebia brevispora</name>
    <dbReference type="NCBI Taxonomy" id="194682"/>
    <lineage>
        <taxon>Eukaryota</taxon>
        <taxon>Fungi</taxon>
        <taxon>Dikarya</taxon>
        <taxon>Basidiomycota</taxon>
        <taxon>Agaricomycotina</taxon>
        <taxon>Agaricomycetes</taxon>
        <taxon>Polyporales</taxon>
        <taxon>Meruliaceae</taxon>
        <taxon>Phlebia</taxon>
    </lineage>
</organism>
<evidence type="ECO:0000313" key="2">
    <source>
        <dbReference type="Proteomes" id="UP001148662"/>
    </source>
</evidence>